<comment type="caution">
    <text evidence="2">The sequence shown here is derived from an EMBL/GenBank/DDBJ whole genome shotgun (WGS) entry which is preliminary data.</text>
</comment>
<feature type="compositionally biased region" description="Low complexity" evidence="1">
    <location>
        <begin position="59"/>
        <end position="70"/>
    </location>
</feature>
<name>A0AAN6RJG4_9PLEO</name>
<organism evidence="2 3">
    <name type="scientific">Pseudopithomyces chartarum</name>
    <dbReference type="NCBI Taxonomy" id="1892770"/>
    <lineage>
        <taxon>Eukaryota</taxon>
        <taxon>Fungi</taxon>
        <taxon>Dikarya</taxon>
        <taxon>Ascomycota</taxon>
        <taxon>Pezizomycotina</taxon>
        <taxon>Dothideomycetes</taxon>
        <taxon>Pleosporomycetidae</taxon>
        <taxon>Pleosporales</taxon>
        <taxon>Massarineae</taxon>
        <taxon>Didymosphaeriaceae</taxon>
        <taxon>Pseudopithomyces</taxon>
    </lineage>
</organism>
<reference evidence="2 3" key="1">
    <citation type="submission" date="2021-02" db="EMBL/GenBank/DDBJ databases">
        <title>Genome assembly of Pseudopithomyces chartarum.</title>
        <authorList>
            <person name="Jauregui R."/>
            <person name="Singh J."/>
            <person name="Voisey C."/>
        </authorList>
    </citation>
    <scope>NUCLEOTIDE SEQUENCE [LARGE SCALE GENOMIC DNA]</scope>
    <source>
        <strain evidence="2 3">AGR01</strain>
    </source>
</reference>
<dbReference type="AlphaFoldDB" id="A0AAN6RJG4"/>
<accession>A0AAN6RJG4</accession>
<gene>
    <name evidence="2" type="ORF">GRF29_44g1949219</name>
</gene>
<protein>
    <submittedName>
        <fullName evidence="2">Uncharacterized protein</fullName>
    </submittedName>
</protein>
<feature type="compositionally biased region" description="Polar residues" evidence="1">
    <location>
        <begin position="34"/>
        <end position="50"/>
    </location>
</feature>
<proteinExistence type="predicted"/>
<feature type="region of interest" description="Disordered" evidence="1">
    <location>
        <begin position="1"/>
        <end position="70"/>
    </location>
</feature>
<feature type="compositionally biased region" description="Low complexity" evidence="1">
    <location>
        <begin position="1"/>
        <end position="22"/>
    </location>
</feature>
<dbReference type="EMBL" id="WVTA01000005">
    <property type="protein sequence ID" value="KAK3210199.1"/>
    <property type="molecule type" value="Genomic_DNA"/>
</dbReference>
<evidence type="ECO:0000313" key="3">
    <source>
        <dbReference type="Proteomes" id="UP001280581"/>
    </source>
</evidence>
<evidence type="ECO:0000256" key="1">
    <source>
        <dbReference type="SAM" id="MobiDB-lite"/>
    </source>
</evidence>
<evidence type="ECO:0000313" key="2">
    <source>
        <dbReference type="EMBL" id="KAK3210199.1"/>
    </source>
</evidence>
<keyword evidence="3" id="KW-1185">Reference proteome</keyword>
<sequence length="443" mass="50008">MSTDPPSSRGSSPYLRPRLSLSTVNTIFARRNSKSPQPDQRPSTAHSSGLLSPLEPARSRSSSTSRSIRSFTSKSTGKWISRLKRTRSASTNSVMCEETKPLKKADFKEVEGWFDAFRKYNLLITNQVSVDPQFPTAELSKIQKIISEIEEGRFIQDLPEPLFDIALLWCPAENLTRNPGGGPSWSWKGWTGGVNFPFDPSSCPDVRKRGEEAVFFESKINSFILGPESGPERYTIMNRVSPLKSDPTSTQLSRITYPRAGLQILAAQPPETESDTLRFTTEKIAASNFRMEQIYYEKNELLLCTGLVDTQGRQCGVLMDYEKNISARQGEGELHYILLSINRRVPSSISNNKSNISHPSGIPIWRERAFLKNEEIEDLTDFDEGEWNMYNVMLIQELKGDALAGETVQEPFSRRVAVGRIHKDAWNEAMKVNADRYAKIVLR</sequence>
<dbReference type="Proteomes" id="UP001280581">
    <property type="component" value="Unassembled WGS sequence"/>
</dbReference>